<evidence type="ECO:0000313" key="1">
    <source>
        <dbReference type="EMBL" id="MBB6070289.1"/>
    </source>
</evidence>
<keyword evidence="2" id="KW-1185">Reference proteome</keyword>
<proteinExistence type="predicted"/>
<protein>
    <submittedName>
        <fullName evidence="1">Uncharacterized protein</fullName>
    </submittedName>
</protein>
<gene>
    <name evidence="1" type="ORF">HNQ61_001908</name>
</gene>
<sequence length="238" mass="26153">MPLIRHLIGISLIFSAHVAHRPLAGQTQQPLQPDRRWQERLDPRKPLSGVLVPGVMSGSPAALAQSAVITVRHPGGATENLCISVQTQDGLYTAEARFLVPAGAARTVRLMGPTRYRGELRRYQAGQLVISATLGGDCRDELAPHVVPQWGEGGGPPSPADDIFLYVNSRDFTDVNWRGPDGRDDTARCYETGDSQVTYRQVCRIPAARVRGRTELIIRQRRDGGTYVYNSVFVVAQQ</sequence>
<evidence type="ECO:0000313" key="2">
    <source>
        <dbReference type="Proteomes" id="UP000582837"/>
    </source>
</evidence>
<reference evidence="1 2" key="1">
    <citation type="submission" date="2020-08" db="EMBL/GenBank/DDBJ databases">
        <title>Genomic Encyclopedia of Type Strains, Phase IV (KMG-IV): sequencing the most valuable type-strain genomes for metagenomic binning, comparative biology and taxonomic classification.</title>
        <authorList>
            <person name="Goeker M."/>
        </authorList>
    </citation>
    <scope>NUCLEOTIDE SEQUENCE [LARGE SCALE GENOMIC DNA]</scope>
    <source>
        <strain evidence="1 2">DSM 29007</strain>
    </source>
</reference>
<dbReference type="Proteomes" id="UP000582837">
    <property type="component" value="Unassembled WGS sequence"/>
</dbReference>
<dbReference type="AlphaFoldDB" id="A0A841GU91"/>
<comment type="caution">
    <text evidence="1">The sequence shown here is derived from an EMBL/GenBank/DDBJ whole genome shotgun (WGS) entry which is preliminary data.</text>
</comment>
<organism evidence="1 2">
    <name type="scientific">Longimicrobium terrae</name>
    <dbReference type="NCBI Taxonomy" id="1639882"/>
    <lineage>
        <taxon>Bacteria</taxon>
        <taxon>Pseudomonadati</taxon>
        <taxon>Gemmatimonadota</taxon>
        <taxon>Longimicrobiia</taxon>
        <taxon>Longimicrobiales</taxon>
        <taxon>Longimicrobiaceae</taxon>
        <taxon>Longimicrobium</taxon>
    </lineage>
</organism>
<dbReference type="RefSeq" id="WP_170035684.1">
    <property type="nucleotide sequence ID" value="NZ_JABDTL010000001.1"/>
</dbReference>
<accession>A0A841GU91</accession>
<name>A0A841GU91_9BACT</name>
<dbReference type="EMBL" id="JACHIA010000004">
    <property type="protein sequence ID" value="MBB6070289.1"/>
    <property type="molecule type" value="Genomic_DNA"/>
</dbReference>